<gene>
    <name evidence="2" type="ORF">LTR25_009279</name>
</gene>
<evidence type="ECO:0000256" key="1">
    <source>
        <dbReference type="SAM" id="MobiDB-lite"/>
    </source>
</evidence>
<feature type="compositionally biased region" description="Polar residues" evidence="1">
    <location>
        <begin position="99"/>
        <end position="115"/>
    </location>
</feature>
<dbReference type="AlphaFoldDB" id="A0AAV9PUV3"/>
<feature type="compositionally biased region" description="Basic and acidic residues" evidence="1">
    <location>
        <begin position="233"/>
        <end position="247"/>
    </location>
</feature>
<accession>A0AAV9PUV3</accession>
<feature type="compositionally biased region" description="Basic and acidic residues" evidence="1">
    <location>
        <begin position="193"/>
        <end position="203"/>
    </location>
</feature>
<name>A0AAV9PUV3_9PEZI</name>
<feature type="compositionally biased region" description="Polar residues" evidence="1">
    <location>
        <begin position="133"/>
        <end position="157"/>
    </location>
</feature>
<evidence type="ECO:0000313" key="3">
    <source>
        <dbReference type="Proteomes" id="UP001345827"/>
    </source>
</evidence>
<organism evidence="2 3">
    <name type="scientific">Vermiconidia calcicola</name>
    <dbReference type="NCBI Taxonomy" id="1690605"/>
    <lineage>
        <taxon>Eukaryota</taxon>
        <taxon>Fungi</taxon>
        <taxon>Dikarya</taxon>
        <taxon>Ascomycota</taxon>
        <taxon>Pezizomycotina</taxon>
        <taxon>Dothideomycetes</taxon>
        <taxon>Dothideomycetidae</taxon>
        <taxon>Mycosphaerellales</taxon>
        <taxon>Extremaceae</taxon>
        <taxon>Vermiconidia</taxon>
    </lineage>
</organism>
<feature type="compositionally biased region" description="Basic and acidic residues" evidence="1">
    <location>
        <begin position="84"/>
        <end position="94"/>
    </location>
</feature>
<evidence type="ECO:0000313" key="2">
    <source>
        <dbReference type="EMBL" id="KAK5530035.1"/>
    </source>
</evidence>
<feature type="compositionally biased region" description="Basic and acidic residues" evidence="1">
    <location>
        <begin position="309"/>
        <end position="320"/>
    </location>
</feature>
<protein>
    <submittedName>
        <fullName evidence="2">Uncharacterized protein</fullName>
    </submittedName>
</protein>
<comment type="caution">
    <text evidence="2">The sequence shown here is derived from an EMBL/GenBank/DDBJ whole genome shotgun (WGS) entry which is preliminary data.</text>
</comment>
<reference evidence="2 3" key="1">
    <citation type="submission" date="2023-06" db="EMBL/GenBank/DDBJ databases">
        <title>Black Yeasts Isolated from many extreme environments.</title>
        <authorList>
            <person name="Coleine C."/>
            <person name="Stajich J.E."/>
            <person name="Selbmann L."/>
        </authorList>
    </citation>
    <scope>NUCLEOTIDE SEQUENCE [LARGE SCALE GENOMIC DNA]</scope>
    <source>
        <strain evidence="2 3">CCFEE 5887</strain>
    </source>
</reference>
<feature type="compositionally biased region" description="Polar residues" evidence="1">
    <location>
        <begin position="173"/>
        <end position="192"/>
    </location>
</feature>
<dbReference type="EMBL" id="JAXLQG010000020">
    <property type="protein sequence ID" value="KAK5530035.1"/>
    <property type="molecule type" value="Genomic_DNA"/>
</dbReference>
<feature type="region of interest" description="Disordered" evidence="1">
    <location>
        <begin position="282"/>
        <end position="343"/>
    </location>
</feature>
<feature type="region of interest" description="Disordered" evidence="1">
    <location>
        <begin position="41"/>
        <end position="267"/>
    </location>
</feature>
<keyword evidence="3" id="KW-1185">Reference proteome</keyword>
<dbReference type="Proteomes" id="UP001345827">
    <property type="component" value="Unassembled WGS sequence"/>
</dbReference>
<sequence>MENEDNLFAARNKVLITKQAEAEIALKLAKYRSEQAQLELERIEHGLRPRRALPSEEDQEERDLQRAKRPRRDCEPLDSVSSHQQEDRQQRDSIVEQGHQPNLEQSPATIATQPSPRHHPIPTSAAGRHTETSDQNTGRAEQDGQNSQGCKSSTTLQREGGVLPNWTVPTLAFQAQQNAQPDPSLVNAAQQQESKRNKADPRLRRQSLLRFDGSNTTRRPSSDGADDGEEELSDGRAAAERGRAKDAAHRRRSHIPDQALYRPPPPPTFVSVTDLVRRPLQSNAATHVSRRSPALELGPLASIPTPQADEDKPPHVDRKTPKWAGPPKPALRAPSPPRRSHRQETFQRFAHALLSRLQRELNDHHGLRNPDFFQHIRQRFDARTFDDDDFGLLADDIWERVHMFRRGDQRVDGMVQWVLNRAEELLGGCLLDCRECEERDGGLDERRQEVIVGLWVKRVSELRV</sequence>
<proteinExistence type="predicted"/>
<feature type="compositionally biased region" description="Pro residues" evidence="1">
    <location>
        <begin position="324"/>
        <end position="337"/>
    </location>
</feature>